<evidence type="ECO:0000256" key="2">
    <source>
        <dbReference type="ARBA" id="ARBA00010877"/>
    </source>
</evidence>
<keyword evidence="3" id="KW-0812">Transmembrane</keyword>
<evidence type="ECO:0000256" key="5">
    <source>
        <dbReference type="ARBA" id="ARBA00022989"/>
    </source>
</evidence>
<evidence type="ECO:0000256" key="1">
    <source>
        <dbReference type="ARBA" id="ARBA00004273"/>
    </source>
</evidence>
<evidence type="ECO:0000256" key="8">
    <source>
        <dbReference type="SAM" id="Coils"/>
    </source>
</evidence>
<evidence type="ECO:0000256" key="3">
    <source>
        <dbReference type="ARBA" id="ARBA00022692"/>
    </source>
</evidence>
<dbReference type="Proteomes" id="UP001161247">
    <property type="component" value="Chromosome 6"/>
</dbReference>
<feature type="compositionally biased region" description="Low complexity" evidence="9">
    <location>
        <begin position="144"/>
        <end position="160"/>
    </location>
</feature>
<comment type="similarity">
    <text evidence="2">Belongs to the MICOS complex subunit Mic60 family.</text>
</comment>
<keyword evidence="11" id="KW-1185">Reference proteome</keyword>
<feature type="compositionally biased region" description="Basic and acidic residues" evidence="9">
    <location>
        <begin position="255"/>
        <end position="264"/>
    </location>
</feature>
<evidence type="ECO:0000313" key="11">
    <source>
        <dbReference type="Proteomes" id="UP001161247"/>
    </source>
</evidence>
<evidence type="ECO:0000256" key="6">
    <source>
        <dbReference type="ARBA" id="ARBA00023128"/>
    </source>
</evidence>
<dbReference type="GO" id="GO:0061617">
    <property type="term" value="C:MICOS complex"/>
    <property type="evidence" value="ECO:0007669"/>
    <property type="project" value="TreeGrafter"/>
</dbReference>
<proteinExistence type="inferred from homology"/>
<dbReference type="Pfam" id="PF09731">
    <property type="entry name" value="Mitofilin"/>
    <property type="match status" value="1"/>
</dbReference>
<feature type="compositionally biased region" description="Polar residues" evidence="9">
    <location>
        <begin position="121"/>
        <end position="132"/>
    </location>
</feature>
<dbReference type="GO" id="GO:0042407">
    <property type="term" value="P:cristae formation"/>
    <property type="evidence" value="ECO:0007669"/>
    <property type="project" value="TreeGrafter"/>
</dbReference>
<name>A0AAV1DRH0_OLDCO</name>
<keyword evidence="8" id="KW-0175">Coiled coil</keyword>
<keyword evidence="5" id="KW-1133">Transmembrane helix</keyword>
<keyword evidence="6" id="KW-0496">Mitochondrion</keyword>
<dbReference type="PANTHER" id="PTHR15415">
    <property type="entry name" value="MITOFILIN"/>
    <property type="match status" value="1"/>
</dbReference>
<dbReference type="PANTHER" id="PTHR15415:SF7">
    <property type="entry name" value="MICOS COMPLEX SUBUNIT MIC60"/>
    <property type="match status" value="1"/>
</dbReference>
<feature type="compositionally biased region" description="Basic and acidic residues" evidence="9">
    <location>
        <begin position="198"/>
        <end position="224"/>
    </location>
</feature>
<reference evidence="10" key="1">
    <citation type="submission" date="2023-03" db="EMBL/GenBank/DDBJ databases">
        <authorList>
            <person name="Julca I."/>
        </authorList>
    </citation>
    <scope>NUCLEOTIDE SEQUENCE</scope>
</reference>
<keyword evidence="4" id="KW-0999">Mitochondrion inner membrane</keyword>
<dbReference type="InterPro" id="IPR019133">
    <property type="entry name" value="MIC60"/>
</dbReference>
<dbReference type="EMBL" id="OX459123">
    <property type="protein sequence ID" value="CAI9109353.1"/>
    <property type="molecule type" value="Genomic_DNA"/>
</dbReference>
<feature type="coiled-coil region" evidence="8">
    <location>
        <begin position="295"/>
        <end position="350"/>
    </location>
</feature>
<feature type="compositionally biased region" description="Polar residues" evidence="9">
    <location>
        <begin position="228"/>
        <end position="243"/>
    </location>
</feature>
<evidence type="ECO:0000313" key="10">
    <source>
        <dbReference type="EMBL" id="CAI9109353.1"/>
    </source>
</evidence>
<protein>
    <submittedName>
        <fullName evidence="10">OLC1v1009160C1</fullName>
    </submittedName>
</protein>
<keyword evidence="7" id="KW-0472">Membrane</keyword>
<comment type="subcellular location">
    <subcellularLocation>
        <location evidence="1">Mitochondrion inner membrane</location>
    </subcellularLocation>
</comment>
<sequence>MLRRSILQLSSCRSNGRIPIQITTQMPSYLASRRAISATPQSNEPKGPSTDEAAKSGISFPVILGGVAAGAASVVAYRTGYLDKYFGEKPHSTPVEAKVPVQDQHGLNSDKDSQEDLPSVGYSTDQGNSVLTSDVKPSEKDFVVDSGSSQDSSSKQVESQNQVNDTSEVEVPEHIIHTPEDQLPSSFVSTNESDDRTEDVPKQSEENVGLKKPEVIDHDQRKAVEITPSLQEETTASQDSGKNSMPVPQPSISDSPKDDLDDASKQPASLLGEYYLKNDSEEATLDSSKSEVRSAAALKALEEEMEEKLKAELENKANEAELELKKVQELAKAELAAAVAREKASQIEKMAEANLHINALCMAFYARSEEARQSHSVHKLALGALALEDALSKGLPIQQEIEALSTYLEGIDKDSLLDLVLLSLPEETRRNGTDTLLQLNQKFNALKGTIRHFSYIPPGGGGILSHSLANVASTLKVSEADQSGDGIESLMNKVANFLAQGKLSEAADALENGVKGTQAAEVVGDWVTRARNRAITEQALTLLQSYATSISLT</sequence>
<feature type="compositionally biased region" description="Basic and acidic residues" evidence="9">
    <location>
        <begin position="171"/>
        <end position="180"/>
    </location>
</feature>
<organism evidence="10 11">
    <name type="scientific">Oldenlandia corymbosa var. corymbosa</name>
    <dbReference type="NCBI Taxonomy" id="529605"/>
    <lineage>
        <taxon>Eukaryota</taxon>
        <taxon>Viridiplantae</taxon>
        <taxon>Streptophyta</taxon>
        <taxon>Embryophyta</taxon>
        <taxon>Tracheophyta</taxon>
        <taxon>Spermatophyta</taxon>
        <taxon>Magnoliopsida</taxon>
        <taxon>eudicotyledons</taxon>
        <taxon>Gunneridae</taxon>
        <taxon>Pentapetalae</taxon>
        <taxon>asterids</taxon>
        <taxon>lamiids</taxon>
        <taxon>Gentianales</taxon>
        <taxon>Rubiaceae</taxon>
        <taxon>Rubioideae</taxon>
        <taxon>Spermacoceae</taxon>
        <taxon>Hedyotis-Oldenlandia complex</taxon>
        <taxon>Oldenlandia</taxon>
    </lineage>
</organism>
<accession>A0AAV1DRH0</accession>
<gene>
    <name evidence="10" type="ORF">OLC1_LOCUS17277</name>
</gene>
<dbReference type="AlphaFoldDB" id="A0AAV1DRH0"/>
<feature type="region of interest" description="Disordered" evidence="9">
    <location>
        <begin position="92"/>
        <end position="265"/>
    </location>
</feature>
<evidence type="ECO:0000256" key="7">
    <source>
        <dbReference type="ARBA" id="ARBA00023136"/>
    </source>
</evidence>
<evidence type="ECO:0000256" key="4">
    <source>
        <dbReference type="ARBA" id="ARBA00022792"/>
    </source>
</evidence>
<evidence type="ECO:0000256" key="9">
    <source>
        <dbReference type="SAM" id="MobiDB-lite"/>
    </source>
</evidence>